<dbReference type="InterPro" id="IPR013096">
    <property type="entry name" value="Cupin_2"/>
</dbReference>
<dbReference type="InterPro" id="IPR011051">
    <property type="entry name" value="RmlC_Cupin_sf"/>
</dbReference>
<protein>
    <submittedName>
        <fullName evidence="2">Cupin domain-containing protein</fullName>
    </submittedName>
</protein>
<gene>
    <name evidence="2" type="ORF">GR197_00770</name>
</gene>
<reference evidence="2 3" key="1">
    <citation type="submission" date="2019-12" db="EMBL/GenBank/DDBJ databases">
        <title>Rhizobium genotypes associated with high levels of biological nitrogen fixation by grain legumes in a temperate-maritime cropping system.</title>
        <authorList>
            <person name="Maluk M."/>
            <person name="Francesc Ferrando Molina F."/>
            <person name="Lopez Del Egido L."/>
            <person name="Lafos M."/>
            <person name="Langarica-Fuentes A."/>
            <person name="Gebre Yohannes G."/>
            <person name="Young M.W."/>
            <person name="Martin P."/>
            <person name="Gantlett R."/>
            <person name="Kenicer G."/>
            <person name="Hawes C."/>
            <person name="Begg G.S."/>
            <person name="Quilliam R.S."/>
            <person name="Squire G.R."/>
            <person name="Poole P.S."/>
            <person name="Young P.W."/>
            <person name="Iannetta P.M."/>
            <person name="James E.K."/>
        </authorList>
    </citation>
    <scope>NUCLEOTIDE SEQUENCE [LARGE SCALE GENOMIC DNA]</scope>
    <source>
        <strain evidence="2 3">JHI366</strain>
    </source>
</reference>
<evidence type="ECO:0000313" key="2">
    <source>
        <dbReference type="EMBL" id="NEJ69078.1"/>
    </source>
</evidence>
<accession>A0A7K3U8A5</accession>
<dbReference type="Pfam" id="PF07883">
    <property type="entry name" value="Cupin_2"/>
    <property type="match status" value="1"/>
</dbReference>
<dbReference type="InterPro" id="IPR014710">
    <property type="entry name" value="RmlC-like_jellyroll"/>
</dbReference>
<proteinExistence type="predicted"/>
<comment type="caution">
    <text evidence="2">The sequence shown here is derived from an EMBL/GenBank/DDBJ whole genome shotgun (WGS) entry which is preliminary data.</text>
</comment>
<evidence type="ECO:0000313" key="3">
    <source>
        <dbReference type="Proteomes" id="UP000471753"/>
    </source>
</evidence>
<dbReference type="AlphaFoldDB" id="A0A7K3U8A5"/>
<feature type="domain" description="Cupin type-2" evidence="1">
    <location>
        <begin position="32"/>
        <end position="100"/>
    </location>
</feature>
<sequence>MERISLIPAFKDARGEITDLLENENINAITRITFSKGAVRGNHYHKQTTQWNYLISGRIMLVSQVPGEPMVETVMNPGDFTVTKPHVRHALVGLDDAELLVFTSGPRGGKEYESDTFRLDVPLAAGT</sequence>
<dbReference type="Proteomes" id="UP000471753">
    <property type="component" value="Unassembled WGS sequence"/>
</dbReference>
<dbReference type="EMBL" id="WUFT01000001">
    <property type="protein sequence ID" value="NEJ69078.1"/>
    <property type="molecule type" value="Genomic_DNA"/>
</dbReference>
<dbReference type="SUPFAM" id="SSF51182">
    <property type="entry name" value="RmlC-like cupins"/>
    <property type="match status" value="1"/>
</dbReference>
<dbReference type="Gene3D" id="2.60.120.10">
    <property type="entry name" value="Jelly Rolls"/>
    <property type="match status" value="1"/>
</dbReference>
<dbReference type="RefSeq" id="WP_164006146.1">
    <property type="nucleotide sequence ID" value="NZ_WUFT01000001.1"/>
</dbReference>
<evidence type="ECO:0000259" key="1">
    <source>
        <dbReference type="Pfam" id="PF07883"/>
    </source>
</evidence>
<name>A0A7K3U8A5_9HYPH</name>
<organism evidence="2 3">
    <name type="scientific">Rhizobium phaseoli</name>
    <dbReference type="NCBI Taxonomy" id="396"/>
    <lineage>
        <taxon>Bacteria</taxon>
        <taxon>Pseudomonadati</taxon>
        <taxon>Pseudomonadota</taxon>
        <taxon>Alphaproteobacteria</taxon>
        <taxon>Hyphomicrobiales</taxon>
        <taxon>Rhizobiaceae</taxon>
        <taxon>Rhizobium/Agrobacterium group</taxon>
        <taxon>Rhizobium</taxon>
    </lineage>
</organism>